<reference evidence="2 8" key="4">
    <citation type="submission" date="2023-06" db="EMBL/GenBank/DDBJ databases">
        <title>Acute promotion of culturable opportunistic pathogens and persistent increase of antibiotic resistance following antibiotic exposure in mouse gut microbiota.</title>
        <authorList>
            <person name="Li L."/>
            <person name="Wang B."/>
            <person name="Sun Y."/>
            <person name="Wang M."/>
            <person name="Xu H."/>
        </authorList>
    </citation>
    <scope>NUCLEOTIDE SEQUENCE [LARGE SCALE GENOMIC DNA]</scope>
    <source>
        <strain evidence="2 8">CRI2_2</strain>
    </source>
</reference>
<dbReference type="Proteomes" id="UP000571857">
    <property type="component" value="Unassembled WGS sequence"/>
</dbReference>
<dbReference type="RefSeq" id="WP_003126309.1">
    <property type="nucleotide sequence ID" value="NZ_BSYC01000001.1"/>
</dbReference>
<name>A0A1V8Z1R0_ENTGA</name>
<evidence type="ECO:0000313" key="2">
    <source>
        <dbReference type="EMBL" id="MDL4934970.1"/>
    </source>
</evidence>
<dbReference type="EMBL" id="CP050485">
    <property type="protein sequence ID" value="QOG27759.1"/>
    <property type="molecule type" value="Genomic_DNA"/>
</dbReference>
<evidence type="ECO:0000313" key="7">
    <source>
        <dbReference type="Proteomes" id="UP000571857"/>
    </source>
</evidence>
<dbReference type="Proteomes" id="UP001241571">
    <property type="component" value="Unassembled WGS sequence"/>
</dbReference>
<dbReference type="EMBL" id="JASUBT010000002">
    <property type="protein sequence ID" value="MDL4934970.1"/>
    <property type="molecule type" value="Genomic_DNA"/>
</dbReference>
<evidence type="ECO:0000313" key="1">
    <source>
        <dbReference type="EMBL" id="MBA0973959.1"/>
    </source>
</evidence>
<evidence type="ECO:0000313" key="3">
    <source>
        <dbReference type="EMBL" id="MXS26056.1"/>
    </source>
</evidence>
<sequence>MPFDMTIAASEFKEKKLKVLASIPLQILVKQDDQLVKELTTKPDQMLYDLSDVLTDDHVVEVKLIPGHVVEFYPVVNAL</sequence>
<evidence type="ECO:0000313" key="6">
    <source>
        <dbReference type="Proteomes" id="UP000516696"/>
    </source>
</evidence>
<dbReference type="Proteomes" id="UP000516696">
    <property type="component" value="Chromosome"/>
</dbReference>
<dbReference type="Proteomes" id="UP000439965">
    <property type="component" value="Unassembled WGS sequence"/>
</dbReference>
<reference evidence="4 6" key="2">
    <citation type="submission" date="2020-03" db="EMBL/GenBank/DDBJ databases">
        <title>Characterization of ganglioside-mimicking enterococci.</title>
        <authorList>
            <person name="Patry R.T."/>
            <person name="Nothaft H."/>
            <person name="Bridger R."/>
            <person name="Shajahan A."/>
            <person name="Huynh S."/>
            <person name="Sanchez S."/>
            <person name="Azadi P."/>
            <person name="Cooper K."/>
            <person name="Miller W.G."/>
            <person name="Parker C.T."/>
            <person name="Wells L."/>
            <person name="Szymanski C.M."/>
        </authorList>
    </citation>
    <scope>NUCLEOTIDE SEQUENCE [LARGE SCALE GENOMIC DNA]</scope>
    <source>
        <strain evidence="4 6">EGM181</strain>
    </source>
</reference>
<evidence type="ECO:0000313" key="8">
    <source>
        <dbReference type="Proteomes" id="UP001241571"/>
    </source>
</evidence>
<organism evidence="3 5">
    <name type="scientific">Enterococcus gallinarum</name>
    <dbReference type="NCBI Taxonomy" id="1353"/>
    <lineage>
        <taxon>Bacteria</taxon>
        <taxon>Bacillati</taxon>
        <taxon>Bacillota</taxon>
        <taxon>Bacilli</taxon>
        <taxon>Lactobacillales</taxon>
        <taxon>Enterococcaceae</taxon>
        <taxon>Enterococcus</taxon>
    </lineage>
</organism>
<dbReference type="GeneID" id="93224545"/>
<protein>
    <submittedName>
        <fullName evidence="3">Uncharacterized protein</fullName>
    </submittedName>
</protein>
<reference evidence="3 5" key="1">
    <citation type="submission" date="2019-04" db="EMBL/GenBank/DDBJ databases">
        <title>Step-wise assembly of the neonatal virome modulated by breast feeding.</title>
        <authorList>
            <person name="Liang G."/>
            <person name="Bushman F."/>
        </authorList>
    </citation>
    <scope>NUCLEOTIDE SEQUENCE [LARGE SCALE GENOMIC DNA]</scope>
    <source>
        <strain evidence="3 5">E3404</strain>
    </source>
</reference>
<proteinExistence type="predicted"/>
<dbReference type="EMBL" id="WVTI01000006">
    <property type="protein sequence ID" value="MXS26056.1"/>
    <property type="molecule type" value="Genomic_DNA"/>
</dbReference>
<accession>A0A1V8Z1R0</accession>
<dbReference type="AlphaFoldDB" id="A0A1V8Z1R0"/>
<evidence type="ECO:0000313" key="5">
    <source>
        <dbReference type="Proteomes" id="UP000439965"/>
    </source>
</evidence>
<evidence type="ECO:0000313" key="4">
    <source>
        <dbReference type="EMBL" id="QOG27759.1"/>
    </source>
</evidence>
<gene>
    <name evidence="4" type="ORF">EGM181_11080</name>
    <name evidence="3" type="ORF">GTI89_08300</name>
    <name evidence="1" type="ORF">HWH42_15420</name>
    <name evidence="2" type="ORF">QRX88_04440</name>
</gene>
<reference evidence="1 7" key="3">
    <citation type="submission" date="2020-06" db="EMBL/GenBank/DDBJ databases">
        <title>Crossreactivity between MHC class I-restricted antigens from cancer cells and an enterococcal bacteriophage.</title>
        <authorList>
            <person name="Fluckiger A."/>
            <person name="Daillere R."/>
            <person name="Sassi M."/>
            <person name="Cattoir V."/>
            <person name="Kroemer G."/>
            <person name="Zitvogel L."/>
        </authorList>
    </citation>
    <scope>NUCLEOTIDE SEQUENCE [LARGE SCALE GENOMIC DNA]</scope>
    <source>
        <strain evidence="1 7">EG4</strain>
    </source>
</reference>
<dbReference type="EMBL" id="JABXJK010000078">
    <property type="protein sequence ID" value="MBA0973959.1"/>
    <property type="molecule type" value="Genomic_DNA"/>
</dbReference>